<gene>
    <name evidence="2" type="ORF">CVLEPA_LOCUS12096</name>
</gene>
<accession>A0ABP0FQD1</accession>
<comment type="caution">
    <text evidence="2">The sequence shown here is derived from an EMBL/GenBank/DDBJ whole genome shotgun (WGS) entry which is preliminary data.</text>
</comment>
<proteinExistence type="predicted"/>
<reference evidence="2 3" key="1">
    <citation type="submission" date="2024-02" db="EMBL/GenBank/DDBJ databases">
        <authorList>
            <person name="Daric V."/>
            <person name="Darras S."/>
        </authorList>
    </citation>
    <scope>NUCLEOTIDE SEQUENCE [LARGE SCALE GENOMIC DNA]</scope>
</reference>
<evidence type="ECO:0000313" key="2">
    <source>
        <dbReference type="EMBL" id="CAK8681862.1"/>
    </source>
</evidence>
<dbReference type="EMBL" id="CAWYQH010000090">
    <property type="protein sequence ID" value="CAK8681862.1"/>
    <property type="molecule type" value="Genomic_DNA"/>
</dbReference>
<feature type="region of interest" description="Disordered" evidence="1">
    <location>
        <begin position="53"/>
        <end position="89"/>
    </location>
</feature>
<evidence type="ECO:0000313" key="3">
    <source>
        <dbReference type="Proteomes" id="UP001642483"/>
    </source>
</evidence>
<sequence>MLGVGRTSRRMLSYLGIPSRPVPHSDSFPPPVFRGFTFSEDEKLNRKGKKLWKWSGSRSIQPTDDPTPDDSTRGPFNQRTIQPTTIGLG</sequence>
<feature type="compositionally biased region" description="Polar residues" evidence="1">
    <location>
        <begin position="74"/>
        <end position="89"/>
    </location>
</feature>
<organism evidence="2 3">
    <name type="scientific">Clavelina lepadiformis</name>
    <name type="common">Light-bulb sea squirt</name>
    <name type="synonym">Ascidia lepadiformis</name>
    <dbReference type="NCBI Taxonomy" id="159417"/>
    <lineage>
        <taxon>Eukaryota</taxon>
        <taxon>Metazoa</taxon>
        <taxon>Chordata</taxon>
        <taxon>Tunicata</taxon>
        <taxon>Ascidiacea</taxon>
        <taxon>Aplousobranchia</taxon>
        <taxon>Clavelinidae</taxon>
        <taxon>Clavelina</taxon>
    </lineage>
</organism>
<protein>
    <submittedName>
        <fullName evidence="2">Uncharacterized protein</fullName>
    </submittedName>
</protein>
<evidence type="ECO:0000256" key="1">
    <source>
        <dbReference type="SAM" id="MobiDB-lite"/>
    </source>
</evidence>
<dbReference type="Proteomes" id="UP001642483">
    <property type="component" value="Unassembled WGS sequence"/>
</dbReference>
<keyword evidence="3" id="KW-1185">Reference proteome</keyword>
<name>A0ABP0FQD1_CLALP</name>